<dbReference type="AlphaFoldDB" id="A0A7J5U4S9"/>
<keyword evidence="4" id="KW-1185">Reference proteome</keyword>
<keyword evidence="2" id="KW-1133">Transmembrane helix</keyword>
<feature type="compositionally biased region" description="Basic and acidic residues" evidence="1">
    <location>
        <begin position="83"/>
        <end position="100"/>
    </location>
</feature>
<feature type="transmembrane region" description="Helical" evidence="2">
    <location>
        <begin position="121"/>
        <end position="141"/>
    </location>
</feature>
<gene>
    <name evidence="3" type="ORF">F5984_01120</name>
</gene>
<evidence type="ECO:0000313" key="4">
    <source>
        <dbReference type="Proteomes" id="UP000488299"/>
    </source>
</evidence>
<accession>A0A7J5U4S9</accession>
<dbReference type="InterPro" id="IPR041916">
    <property type="entry name" value="Anti_sigma_zinc_sf"/>
</dbReference>
<evidence type="ECO:0000256" key="1">
    <source>
        <dbReference type="SAM" id="MobiDB-lite"/>
    </source>
</evidence>
<dbReference type="EMBL" id="WELI01000001">
    <property type="protein sequence ID" value="KAB7732587.1"/>
    <property type="molecule type" value="Genomic_DNA"/>
</dbReference>
<dbReference type="Gene3D" id="1.10.10.1320">
    <property type="entry name" value="Anti-sigma factor, zinc-finger domain"/>
    <property type="match status" value="1"/>
</dbReference>
<name>A0A7J5U4S9_9BACT</name>
<evidence type="ECO:0008006" key="5">
    <source>
        <dbReference type="Google" id="ProtNLM"/>
    </source>
</evidence>
<proteinExistence type="predicted"/>
<protein>
    <recommendedName>
        <fullName evidence="5">Anti-sigma factor</fullName>
    </recommendedName>
</protein>
<sequence>MKTSEYQTSGILEAYLLDLVSETDRRDVEQMISTHPELQQYVVQLSGQLAAQFGQGLVPPPPSLREQIALRTEPQAVKPYEGPYERRSNQQTNDAHKDKSDYVDVQVSNTHIQVHKYWRPAFIAVFILSKIFLVFGLYYYFKAQSQADEIQRLNQQMQQTPVTAPR</sequence>
<keyword evidence="2" id="KW-0812">Transmembrane</keyword>
<organism evidence="3 4">
    <name type="scientific">Rudanella paleaurantiibacter</name>
    <dbReference type="NCBI Taxonomy" id="2614655"/>
    <lineage>
        <taxon>Bacteria</taxon>
        <taxon>Pseudomonadati</taxon>
        <taxon>Bacteroidota</taxon>
        <taxon>Cytophagia</taxon>
        <taxon>Cytophagales</taxon>
        <taxon>Cytophagaceae</taxon>
        <taxon>Rudanella</taxon>
    </lineage>
</organism>
<evidence type="ECO:0000313" key="3">
    <source>
        <dbReference type="EMBL" id="KAB7732587.1"/>
    </source>
</evidence>
<evidence type="ECO:0000256" key="2">
    <source>
        <dbReference type="SAM" id="Phobius"/>
    </source>
</evidence>
<reference evidence="3 4" key="1">
    <citation type="submission" date="2019-10" db="EMBL/GenBank/DDBJ databases">
        <title>Rudanella paleaurantiibacter sp. nov., isolated from sludge.</title>
        <authorList>
            <person name="Xu S.Q."/>
        </authorList>
    </citation>
    <scope>NUCLEOTIDE SEQUENCE [LARGE SCALE GENOMIC DNA]</scope>
    <source>
        <strain evidence="3 4">HX-22-17</strain>
    </source>
</reference>
<keyword evidence="2" id="KW-0472">Membrane</keyword>
<dbReference type="RefSeq" id="WP_152122023.1">
    <property type="nucleotide sequence ID" value="NZ_WELI01000001.1"/>
</dbReference>
<comment type="caution">
    <text evidence="3">The sequence shown here is derived from an EMBL/GenBank/DDBJ whole genome shotgun (WGS) entry which is preliminary data.</text>
</comment>
<dbReference type="Proteomes" id="UP000488299">
    <property type="component" value="Unassembled WGS sequence"/>
</dbReference>
<feature type="region of interest" description="Disordered" evidence="1">
    <location>
        <begin position="75"/>
        <end position="100"/>
    </location>
</feature>